<sequence length="428" mass="48797">MRHSSWQSVLLEALFASLIFVGLLGFSTYMVYHKSINALEQEIKIGLLSNVRSAASTLSGDLHQRITGQTSPDDPVYQQLAAEMERMREASQDVRYIYTTVLDGDTVRFVVNPSPQNDNDGDGLPDPAPALMQVYDNAPPELVTALREHQTGVSVEPYRDQWGTFISAYAPFYDRQGRFSGILAMDLELSSFYQRLEAINRVFSKANVTIAFLGLMVGLMVCWLRRSSQQVRQQLASREQDYQSLQQATEPLQLRRVYDWPLPLLFLRGGAYPRLMEALPSDDASPGGATRDVRQASLRDWWLSQTLSLRPCAASELVVNLNDATEACFAPEHLHAFWQRSFLLWRQLARQPLTIVVGVKDEDLMHWVLDIRLTLTCEPEALSDDDRDWWNRFLRWQGEAAAEQVVIREVARGQLCLDWRVPKFEEAL</sequence>
<protein>
    <submittedName>
        <fullName evidence="2">Signal transduction histidine kinase regulating citrate/malate metabolism</fullName>
    </submittedName>
</protein>
<dbReference type="AlphaFoldDB" id="C6C825"/>
<keyword evidence="1" id="KW-0472">Membrane</keyword>
<dbReference type="EMBL" id="CP001654">
    <property type="protein sequence ID" value="ACS84170.1"/>
    <property type="molecule type" value="Genomic_DNA"/>
</dbReference>
<keyword evidence="1" id="KW-1133">Transmembrane helix</keyword>
<evidence type="ECO:0000313" key="3">
    <source>
        <dbReference type="Proteomes" id="UP000002734"/>
    </source>
</evidence>
<keyword evidence="2" id="KW-0418">Kinase</keyword>
<organism evidence="2 3">
    <name type="scientific">Musicola paradisiaca (strain Ech703)</name>
    <name type="common">Dickeya paradisiaca</name>
    <name type="synonym">Dickeya dadantii</name>
    <dbReference type="NCBI Taxonomy" id="579405"/>
    <lineage>
        <taxon>Bacteria</taxon>
        <taxon>Pseudomonadati</taxon>
        <taxon>Pseudomonadota</taxon>
        <taxon>Gammaproteobacteria</taxon>
        <taxon>Enterobacterales</taxon>
        <taxon>Pectobacteriaceae</taxon>
        <taxon>Musicola</taxon>
    </lineage>
</organism>
<feature type="transmembrane region" description="Helical" evidence="1">
    <location>
        <begin position="9"/>
        <end position="32"/>
    </location>
</feature>
<dbReference type="KEGG" id="dda:Dd703_0356"/>
<dbReference type="SUPFAM" id="SSF103190">
    <property type="entry name" value="Sensory domain-like"/>
    <property type="match status" value="1"/>
</dbReference>
<evidence type="ECO:0000313" key="2">
    <source>
        <dbReference type="EMBL" id="ACS84170.1"/>
    </source>
</evidence>
<dbReference type="STRING" id="579405.Dd703_0356"/>
<name>C6C825_MUSP7</name>
<keyword evidence="3" id="KW-1185">Reference proteome</keyword>
<dbReference type="GO" id="GO:0016301">
    <property type="term" value="F:kinase activity"/>
    <property type="evidence" value="ECO:0007669"/>
    <property type="project" value="UniProtKB-KW"/>
</dbReference>
<proteinExistence type="predicted"/>
<reference evidence="2" key="1">
    <citation type="submission" date="2009-06" db="EMBL/GenBank/DDBJ databases">
        <title>Complete sequence of Dickeya dadantii Ech703.</title>
        <authorList>
            <consortium name="US DOE Joint Genome Institute"/>
            <person name="Lucas S."/>
            <person name="Copeland A."/>
            <person name="Lapidus A."/>
            <person name="Glavina del Rio T."/>
            <person name="Dalin E."/>
            <person name="Tice H."/>
            <person name="Bruce D."/>
            <person name="Goodwin L."/>
            <person name="Pitluck S."/>
            <person name="Chertkov O."/>
            <person name="Brettin T."/>
            <person name="Detter J.C."/>
            <person name="Han C."/>
            <person name="Larimer F."/>
            <person name="Land M."/>
            <person name="Hauser L."/>
            <person name="Kyrpides N."/>
            <person name="Mikhailova N."/>
            <person name="Balakrishnan V."/>
            <person name="Glasner J."/>
            <person name="Perna N.T."/>
        </authorList>
    </citation>
    <scope>NUCLEOTIDE SEQUENCE [LARGE SCALE GENOMIC DNA]</scope>
    <source>
        <strain evidence="2">Ech703</strain>
    </source>
</reference>
<dbReference type="CDD" id="cd18773">
    <property type="entry name" value="PDC1_HK_sensor"/>
    <property type="match status" value="1"/>
</dbReference>
<dbReference type="HOGENOM" id="CLU_626618_0_0_6"/>
<dbReference type="InterPro" id="IPR029151">
    <property type="entry name" value="Sensor-like_sf"/>
</dbReference>
<keyword evidence="1" id="KW-0812">Transmembrane</keyword>
<gene>
    <name evidence="2" type="ordered locus">Dd703_0356</name>
</gene>
<dbReference type="Gene3D" id="3.30.450.20">
    <property type="entry name" value="PAS domain"/>
    <property type="match status" value="1"/>
</dbReference>
<keyword evidence="2" id="KW-0808">Transferase</keyword>
<feature type="transmembrane region" description="Helical" evidence="1">
    <location>
        <begin position="206"/>
        <end position="224"/>
    </location>
</feature>
<accession>C6C825</accession>
<evidence type="ECO:0000256" key="1">
    <source>
        <dbReference type="SAM" id="Phobius"/>
    </source>
</evidence>
<dbReference type="eggNOG" id="COG0840">
    <property type="taxonomic scope" value="Bacteria"/>
</dbReference>
<dbReference type="Proteomes" id="UP000002734">
    <property type="component" value="Chromosome"/>
</dbReference>
<dbReference type="RefSeq" id="WP_012763993.1">
    <property type="nucleotide sequence ID" value="NC_012880.1"/>
</dbReference>